<dbReference type="GeneID" id="117650586"/>
<proteinExistence type="predicted"/>
<accession>A0A6P8ZX84</accession>
<dbReference type="KEGG" id="tpal:117650586"/>
<dbReference type="Proteomes" id="UP000515158">
    <property type="component" value="Unplaced"/>
</dbReference>
<dbReference type="Gene3D" id="2.40.50.550">
    <property type="match status" value="1"/>
</dbReference>
<evidence type="ECO:0000313" key="4">
    <source>
        <dbReference type="RefSeq" id="XP_034250007.1"/>
    </source>
</evidence>
<name>A0A6P8ZX84_THRPL</name>
<dbReference type="InterPro" id="IPR032076">
    <property type="entry name" value="TTC5_OB"/>
</dbReference>
<sequence length="441" mass="49417">MTEHNVSDAFETVDPSLHPLKVAVDQLYAFRDLFFESHTIDDACKKNELVKEKLDETLQLFTELKVQADRADKAQYLFLQGKALNVLPDVNPLAEELLSKALKLNPSLIDAWNELGECFWKKGKSSDAKNCFENALRHGRNKVSLRCLSITTRDEALRAKSGKERCEMIQLGVRMAKEAVALDFEDGASWVILANAHFSEFFNIAQNPMVLKSALKAYEFAEKDPRTKSTSEFHYNKGIALKYDEDYTQALEAFTLACSLDPTWDSASQKLEDLINYLGKIHELVKKKGKVGARKLQGMLKTLTPPLLGPYASTYRNMTFNLVPLSDLTPGLNIEKVVLGRVVCHIRHDDGVPFIFCMTDAEQTTVAVTVYNLVEGKGVIIGDAVAIPEPFFSEVHVSHKETQYQFSSIRVNTPVMLVVNGKKVTRDCEAGTQLSTFNKPD</sequence>
<gene>
    <name evidence="4" type="primary">LOC117650586</name>
</gene>
<feature type="repeat" description="TPR" evidence="1">
    <location>
        <begin position="231"/>
        <end position="264"/>
    </location>
</feature>
<dbReference type="Gene3D" id="1.25.40.10">
    <property type="entry name" value="Tetratricopeptide repeat domain"/>
    <property type="match status" value="1"/>
</dbReference>
<dbReference type="Pfam" id="PF13181">
    <property type="entry name" value="TPR_8"/>
    <property type="match status" value="2"/>
</dbReference>
<dbReference type="InterPro" id="IPR038645">
    <property type="entry name" value="TTC5_OB_sf"/>
</dbReference>
<dbReference type="SMART" id="SM00028">
    <property type="entry name" value="TPR"/>
    <property type="match status" value="3"/>
</dbReference>
<keyword evidence="1" id="KW-0802">TPR repeat</keyword>
<reference evidence="4" key="1">
    <citation type="submission" date="2025-08" db="UniProtKB">
        <authorList>
            <consortium name="RefSeq"/>
        </authorList>
    </citation>
    <scope>IDENTIFICATION</scope>
    <source>
        <tissue evidence="4">Total insect</tissue>
    </source>
</reference>
<dbReference type="SUPFAM" id="SSF48452">
    <property type="entry name" value="TPR-like"/>
    <property type="match status" value="1"/>
</dbReference>
<keyword evidence="3" id="KW-1185">Reference proteome</keyword>
<evidence type="ECO:0000256" key="1">
    <source>
        <dbReference type="PROSITE-ProRule" id="PRU00339"/>
    </source>
</evidence>
<feature type="repeat" description="TPR" evidence="1">
    <location>
        <begin position="109"/>
        <end position="142"/>
    </location>
</feature>
<dbReference type="PROSITE" id="PS50005">
    <property type="entry name" value="TPR"/>
    <property type="match status" value="2"/>
</dbReference>
<dbReference type="InterPro" id="IPR011990">
    <property type="entry name" value="TPR-like_helical_dom_sf"/>
</dbReference>
<evidence type="ECO:0000313" key="3">
    <source>
        <dbReference type="Proteomes" id="UP000515158"/>
    </source>
</evidence>
<dbReference type="InterPro" id="IPR019734">
    <property type="entry name" value="TPR_rpt"/>
</dbReference>
<dbReference type="OrthoDB" id="423589at2759"/>
<organism evidence="4">
    <name type="scientific">Thrips palmi</name>
    <name type="common">Melon thrips</name>
    <dbReference type="NCBI Taxonomy" id="161013"/>
    <lineage>
        <taxon>Eukaryota</taxon>
        <taxon>Metazoa</taxon>
        <taxon>Ecdysozoa</taxon>
        <taxon>Arthropoda</taxon>
        <taxon>Hexapoda</taxon>
        <taxon>Insecta</taxon>
        <taxon>Pterygota</taxon>
        <taxon>Neoptera</taxon>
        <taxon>Paraneoptera</taxon>
        <taxon>Thysanoptera</taxon>
        <taxon>Terebrantia</taxon>
        <taxon>Thripoidea</taxon>
        <taxon>Thripidae</taxon>
        <taxon>Thrips</taxon>
    </lineage>
</organism>
<protein>
    <submittedName>
        <fullName evidence="4">Tetratricopeptide repeat protein 5-like</fullName>
    </submittedName>
</protein>
<dbReference type="InParanoid" id="A0A6P8ZX84"/>
<dbReference type="AlphaFoldDB" id="A0A6P8ZX84"/>
<dbReference type="Pfam" id="PF16669">
    <property type="entry name" value="TTC5_OB"/>
    <property type="match status" value="1"/>
</dbReference>
<evidence type="ECO:0000259" key="2">
    <source>
        <dbReference type="Pfam" id="PF16669"/>
    </source>
</evidence>
<feature type="domain" description="Tetratricopeptide repeat protein 5 OB fold" evidence="2">
    <location>
        <begin position="320"/>
        <end position="430"/>
    </location>
</feature>
<dbReference type="RefSeq" id="XP_034250007.1">
    <property type="nucleotide sequence ID" value="XM_034394116.1"/>
</dbReference>